<evidence type="ECO:0000256" key="6">
    <source>
        <dbReference type="ARBA" id="ARBA00022538"/>
    </source>
</evidence>
<evidence type="ECO:0000256" key="20">
    <source>
        <dbReference type="ARBA" id="ARBA00034214"/>
    </source>
</evidence>
<dbReference type="OrthoDB" id="624114at2759"/>
<evidence type="ECO:0000256" key="22">
    <source>
        <dbReference type="ARBA" id="ARBA00047912"/>
    </source>
</evidence>
<keyword evidence="17 23" id="KW-0496">Mitochondrion</keyword>
<keyword evidence="9" id="KW-0479">Metal-binding</keyword>
<comment type="caution">
    <text evidence="28">The sequence shown here is derived from an EMBL/GenBank/DDBJ whole genome shotgun (WGS) entry which is preliminary data.</text>
</comment>
<feature type="domain" description="EF-hand" evidence="26">
    <location>
        <begin position="659"/>
        <end position="694"/>
    </location>
</feature>
<dbReference type="GO" id="GO:0015369">
    <property type="term" value="F:calcium:proton antiporter activity"/>
    <property type="evidence" value="ECO:0007669"/>
    <property type="project" value="UniProtKB-ARBA"/>
</dbReference>
<keyword evidence="8 25" id="KW-0812">Transmembrane</keyword>
<dbReference type="GO" id="GO:0005743">
    <property type="term" value="C:mitochondrial inner membrane"/>
    <property type="evidence" value="ECO:0007669"/>
    <property type="project" value="UniProtKB-SubCell"/>
</dbReference>
<evidence type="ECO:0000256" key="19">
    <source>
        <dbReference type="ARBA" id="ARBA00031360"/>
    </source>
</evidence>
<dbReference type="PANTHER" id="PTHR14009">
    <property type="entry name" value="LEUCINE ZIPPER-EF-HAND CONTAINING TRANSMEMBRANE PROTEIN"/>
    <property type="match status" value="1"/>
</dbReference>
<dbReference type="InterPro" id="IPR059005">
    <property type="entry name" value="LETM1_C"/>
</dbReference>
<dbReference type="InterPro" id="IPR044202">
    <property type="entry name" value="LETM1/MDM38-like"/>
</dbReference>
<evidence type="ECO:0000256" key="18">
    <source>
        <dbReference type="ARBA" id="ARBA00023136"/>
    </source>
</evidence>
<evidence type="ECO:0000256" key="8">
    <source>
        <dbReference type="ARBA" id="ARBA00022692"/>
    </source>
</evidence>
<dbReference type="GO" id="GO:0006813">
    <property type="term" value="P:potassium ion transport"/>
    <property type="evidence" value="ECO:0007669"/>
    <property type="project" value="UniProtKB-KW"/>
</dbReference>
<dbReference type="PROSITE" id="PS51758">
    <property type="entry name" value="LETM1_RBD"/>
    <property type="match status" value="1"/>
</dbReference>
<evidence type="ECO:0000256" key="10">
    <source>
        <dbReference type="ARBA" id="ARBA00022792"/>
    </source>
</evidence>
<evidence type="ECO:0000313" key="29">
    <source>
        <dbReference type="Proteomes" id="UP000565785"/>
    </source>
</evidence>
<keyword evidence="29" id="KW-1185">Reference proteome</keyword>
<keyword evidence="10" id="KW-0999">Mitochondrion inner membrane</keyword>
<evidence type="ECO:0000256" key="24">
    <source>
        <dbReference type="SAM" id="Coils"/>
    </source>
</evidence>
<evidence type="ECO:0000256" key="13">
    <source>
        <dbReference type="ARBA" id="ARBA00022958"/>
    </source>
</evidence>
<evidence type="ECO:0000256" key="4">
    <source>
        <dbReference type="ARBA" id="ARBA00022448"/>
    </source>
</evidence>
<dbReference type="PANTHER" id="PTHR14009:SF8">
    <property type="entry name" value="MITOCHONDRIAL PROTON_CALCIUM EXCHANGER PROTEIN"/>
    <property type="match status" value="1"/>
</dbReference>
<sequence>LGNLGDRACLSCTSLRLANKMTVHFKYCTNVPPIYAYSKKDRYCYWTKGSERIHFTLTSFSGSWTPLATIGVLSPQYLPVRWWHSSCPLQDDSIVEKSLKSLKDKNKKLEEGGPVYSPTEVEVVKKSIGQRIVDELKHYYHGFRLLWIDTKIAARMLWRILHGNTLSRRERRQFLRICADLFRLVPFLVFLVVPFMEFLLPVALKLFPNMLPSTFETKSKKEERLKKELRVKLELAKFLQDTIEEMALKNKAAKGNVTKDFSMFFQKIRETGERPSNEEILRFSKLFEDELTLDNLTRPQLVALCKLLELQSIGTNNFLRFQLTMRLRSIKADDKMIAEEGVDSLTVKELQAACRARGMRALGVTEERLKEQLKQWLDLHLNQEIPTSLLILSRAMYLPDTLSPADQLKTTLQTLPESAAKEAQVKVAEVEGEKVDNKARLEATLQEEEAIRKENEEKEMERLSEAAEKAKETIPVVAMKEMEPAVNLEAAALPVKKSQMAVDTERELARADVAMASEVLKDTAPVLEGIKGEEITKEEIDMLSDACTKLQEQKKSLTKEKEELEELKDDIQEYSEDLQEIKELSKTGQEEAVEESKASKRLTKRVNRMIGQIDKIINELETTQKTMDVKLDGSDSPPAGENLISIAELISAMKQIQKIPEEKLTRIAEALDENKDGRIDIDNVVKVVELIDKEDIDIGTSQVAEIMALLQKEEKLEEKEKAKEKHDKEAAEVK</sequence>
<feature type="non-terminal residue" evidence="28">
    <location>
        <position position="734"/>
    </location>
</feature>
<comment type="subcellular location">
    <subcellularLocation>
        <location evidence="1">Mitochondrion inner membrane</location>
        <topology evidence="1">Single-pass membrane protein</topology>
    </subcellularLocation>
</comment>
<name>A0A7L1NUN8_RHICY</name>
<evidence type="ECO:0000256" key="16">
    <source>
        <dbReference type="ARBA" id="ARBA00023065"/>
    </source>
</evidence>
<evidence type="ECO:0000256" key="25">
    <source>
        <dbReference type="SAM" id="Phobius"/>
    </source>
</evidence>
<keyword evidence="5" id="KW-0050">Antiport</keyword>
<evidence type="ECO:0000256" key="15">
    <source>
        <dbReference type="ARBA" id="ARBA00023054"/>
    </source>
</evidence>
<evidence type="ECO:0000256" key="17">
    <source>
        <dbReference type="ARBA" id="ARBA00023128"/>
    </source>
</evidence>
<evidence type="ECO:0000256" key="7">
    <source>
        <dbReference type="ARBA" id="ARBA00022568"/>
    </source>
</evidence>
<evidence type="ECO:0000256" key="3">
    <source>
        <dbReference type="ARBA" id="ARBA00020557"/>
    </source>
</evidence>
<keyword evidence="16" id="KW-0406">Ion transport</keyword>
<keyword evidence="4" id="KW-0813">Transport</keyword>
<keyword evidence="12" id="KW-0809">Transit peptide</keyword>
<accession>A0A7L1NUN8</accession>
<feature type="coiled-coil region" evidence="24">
    <location>
        <begin position="438"/>
        <end position="473"/>
    </location>
</feature>
<evidence type="ECO:0000256" key="2">
    <source>
        <dbReference type="ARBA" id="ARBA00009584"/>
    </source>
</evidence>
<feature type="domain" description="Letm1 RBD" evidence="27">
    <location>
        <begin position="227"/>
        <end position="417"/>
    </location>
</feature>
<evidence type="ECO:0000256" key="5">
    <source>
        <dbReference type="ARBA" id="ARBA00022449"/>
    </source>
</evidence>
<gene>
    <name evidence="28" type="primary">Letm1_1</name>
    <name evidence="28" type="ORF">RHICYA_R00793</name>
</gene>
<keyword evidence="13" id="KW-0630">Potassium</keyword>
<comment type="similarity">
    <text evidence="2">Belongs to the LETM1 family.</text>
</comment>
<dbReference type="InterPro" id="IPR033122">
    <property type="entry name" value="LETM1-like_RBD"/>
</dbReference>
<dbReference type="EMBL" id="VXBP01008288">
    <property type="protein sequence ID" value="NXO02058.1"/>
    <property type="molecule type" value="Genomic_DNA"/>
</dbReference>
<reference evidence="28 29" key="1">
    <citation type="submission" date="2019-09" db="EMBL/GenBank/DDBJ databases">
        <title>Bird 10,000 Genomes (B10K) Project - Family phase.</title>
        <authorList>
            <person name="Zhang G."/>
        </authorList>
    </citation>
    <scope>NUCLEOTIDE SEQUENCE [LARGE SCALE GENOMIC DNA]</scope>
    <source>
        <strain evidence="28">B10K-DU-002-35</strain>
        <tissue evidence="28">Muscle</tissue>
    </source>
</reference>
<organism evidence="28 29">
    <name type="scientific">Rhinopomastus cyanomelas</name>
    <name type="common">Common scimitarbill</name>
    <dbReference type="NCBI Taxonomy" id="113115"/>
    <lineage>
        <taxon>Eukaryota</taxon>
        <taxon>Metazoa</taxon>
        <taxon>Chordata</taxon>
        <taxon>Craniata</taxon>
        <taxon>Vertebrata</taxon>
        <taxon>Euteleostomi</taxon>
        <taxon>Archelosauria</taxon>
        <taxon>Archosauria</taxon>
        <taxon>Dinosauria</taxon>
        <taxon>Saurischia</taxon>
        <taxon>Theropoda</taxon>
        <taxon>Coelurosauria</taxon>
        <taxon>Aves</taxon>
        <taxon>Neognathae</taxon>
        <taxon>Neoaves</taxon>
        <taxon>Telluraves</taxon>
        <taxon>Coraciimorphae</taxon>
        <taxon>Bucerotiformes</taxon>
        <taxon>Rhinopomastidae</taxon>
        <taxon>Rhinopomastus</taxon>
    </lineage>
</organism>
<evidence type="ECO:0000256" key="23">
    <source>
        <dbReference type="PROSITE-ProRule" id="PRU01094"/>
    </source>
</evidence>
<dbReference type="SUPFAM" id="SSF47473">
    <property type="entry name" value="EF-hand"/>
    <property type="match status" value="1"/>
</dbReference>
<keyword evidence="7" id="KW-0109">Calcium transport</keyword>
<keyword evidence="14 25" id="KW-1133">Transmembrane helix</keyword>
<dbReference type="FunFam" id="1.10.238.10:FF:000290">
    <property type="entry name" value="LETM1 and EF-hand domain-containing protein 1, mitochondrial"/>
    <property type="match status" value="1"/>
</dbReference>
<evidence type="ECO:0000256" key="21">
    <source>
        <dbReference type="ARBA" id="ARBA00035046"/>
    </source>
</evidence>
<feature type="transmembrane region" description="Helical" evidence="25">
    <location>
        <begin position="181"/>
        <end position="204"/>
    </location>
</feature>
<evidence type="ECO:0000259" key="27">
    <source>
        <dbReference type="PROSITE" id="PS51758"/>
    </source>
</evidence>
<comment type="catalytic activity">
    <reaction evidence="22">
        <text>K(+)(in) + H(+)(out) = K(+)(out) + H(+)(in)</text>
        <dbReference type="Rhea" id="RHEA:29467"/>
        <dbReference type="ChEBI" id="CHEBI:15378"/>
        <dbReference type="ChEBI" id="CHEBI:29103"/>
    </reaction>
</comment>
<dbReference type="AlphaFoldDB" id="A0A7L1NUN8"/>
<dbReference type="InterPro" id="IPR002048">
    <property type="entry name" value="EF_hand_dom"/>
</dbReference>
<keyword evidence="18 25" id="KW-0472">Membrane</keyword>
<keyword evidence="15 24" id="KW-0175">Coiled coil</keyword>
<dbReference type="Proteomes" id="UP000565785">
    <property type="component" value="Unassembled WGS sequence"/>
</dbReference>
<dbReference type="GO" id="GO:0051560">
    <property type="term" value="P:mitochondrial calcium ion homeostasis"/>
    <property type="evidence" value="ECO:0007669"/>
    <property type="project" value="UniProtKB-ARBA"/>
</dbReference>
<protein>
    <recommendedName>
        <fullName evidence="3">Mitochondrial proton/calcium exchanger protein</fullName>
    </recommendedName>
    <alternativeName>
        <fullName evidence="21">Electroneutral mitochondrial K(+)/H(+)exchanger</fullName>
    </alternativeName>
    <alternativeName>
        <fullName evidence="19">Leucine zipper-EF-hand-containing transmembrane protein 1</fullName>
    </alternativeName>
</protein>
<dbReference type="Pfam" id="PF26561">
    <property type="entry name" value="LETM1_C"/>
    <property type="match status" value="1"/>
</dbReference>
<dbReference type="GO" id="GO:0005509">
    <property type="term" value="F:calcium ion binding"/>
    <property type="evidence" value="ECO:0007669"/>
    <property type="project" value="InterPro"/>
</dbReference>
<dbReference type="PROSITE" id="PS50222">
    <property type="entry name" value="EF_HAND_2"/>
    <property type="match status" value="1"/>
</dbReference>
<dbReference type="GO" id="GO:0099093">
    <property type="term" value="P:calcium export from the mitochondrion"/>
    <property type="evidence" value="ECO:0007669"/>
    <property type="project" value="UniProtKB-ARBA"/>
</dbReference>
<evidence type="ECO:0000256" key="11">
    <source>
        <dbReference type="ARBA" id="ARBA00022837"/>
    </source>
</evidence>
<proteinExistence type="inferred from homology"/>
<dbReference type="InterPro" id="IPR011992">
    <property type="entry name" value="EF-hand-dom_pair"/>
</dbReference>
<comment type="catalytic activity">
    <reaction evidence="20">
        <text>Ca(2+)(in) + 2 H(+)(out) = Ca(2+)(out) + 2 H(+)(in)</text>
        <dbReference type="Rhea" id="RHEA:72199"/>
        <dbReference type="ChEBI" id="CHEBI:15378"/>
        <dbReference type="ChEBI" id="CHEBI:29108"/>
    </reaction>
</comment>
<evidence type="ECO:0000259" key="26">
    <source>
        <dbReference type="PROSITE" id="PS50222"/>
    </source>
</evidence>
<feature type="non-terminal residue" evidence="28">
    <location>
        <position position="1"/>
    </location>
</feature>
<evidence type="ECO:0000256" key="14">
    <source>
        <dbReference type="ARBA" id="ARBA00022989"/>
    </source>
</evidence>
<dbReference type="Gene3D" id="1.10.238.10">
    <property type="entry name" value="EF-hand"/>
    <property type="match status" value="1"/>
</dbReference>
<evidence type="ECO:0000256" key="1">
    <source>
        <dbReference type="ARBA" id="ARBA00004434"/>
    </source>
</evidence>
<evidence type="ECO:0000313" key="28">
    <source>
        <dbReference type="EMBL" id="NXO02058.1"/>
    </source>
</evidence>
<evidence type="ECO:0000256" key="9">
    <source>
        <dbReference type="ARBA" id="ARBA00022723"/>
    </source>
</evidence>
<dbReference type="Pfam" id="PF07766">
    <property type="entry name" value="LETM1_RBD"/>
    <property type="match status" value="1"/>
</dbReference>
<dbReference type="GO" id="GO:0043022">
    <property type="term" value="F:ribosome binding"/>
    <property type="evidence" value="ECO:0007669"/>
    <property type="project" value="InterPro"/>
</dbReference>
<keyword evidence="6" id="KW-0633">Potassium transport</keyword>
<feature type="coiled-coil region" evidence="24">
    <location>
        <begin position="533"/>
        <end position="591"/>
    </location>
</feature>
<evidence type="ECO:0000256" key="12">
    <source>
        <dbReference type="ARBA" id="ARBA00022946"/>
    </source>
</evidence>
<keyword evidence="11" id="KW-0106">Calcium</keyword>